<keyword evidence="2" id="KW-1133">Transmembrane helix</keyword>
<feature type="region of interest" description="Disordered" evidence="1">
    <location>
        <begin position="1"/>
        <end position="61"/>
    </location>
</feature>
<organism evidence="3 4">
    <name type="scientific">Mesorhabditis spiculigera</name>
    <dbReference type="NCBI Taxonomy" id="96644"/>
    <lineage>
        <taxon>Eukaryota</taxon>
        <taxon>Metazoa</taxon>
        <taxon>Ecdysozoa</taxon>
        <taxon>Nematoda</taxon>
        <taxon>Chromadorea</taxon>
        <taxon>Rhabditida</taxon>
        <taxon>Rhabditina</taxon>
        <taxon>Rhabditomorpha</taxon>
        <taxon>Rhabditoidea</taxon>
        <taxon>Rhabditidae</taxon>
        <taxon>Mesorhabditinae</taxon>
        <taxon>Mesorhabditis</taxon>
    </lineage>
</organism>
<keyword evidence="2" id="KW-0472">Membrane</keyword>
<evidence type="ECO:0000313" key="4">
    <source>
        <dbReference type="Proteomes" id="UP001177023"/>
    </source>
</evidence>
<feature type="compositionally biased region" description="Low complexity" evidence="1">
    <location>
        <begin position="30"/>
        <end position="45"/>
    </location>
</feature>
<evidence type="ECO:0000313" key="3">
    <source>
        <dbReference type="EMBL" id="CAJ0557690.1"/>
    </source>
</evidence>
<protein>
    <submittedName>
        <fullName evidence="3">Uncharacterized protein</fullName>
    </submittedName>
</protein>
<comment type="caution">
    <text evidence="3">The sequence shown here is derived from an EMBL/GenBank/DDBJ whole genome shotgun (WGS) entry which is preliminary data.</text>
</comment>
<sequence>MDGPSEDPSQPTEESPLPDPEPSDDPSDYPPDWSTTTTTSTTTFPLLPPQKETEPPPTPPAQIVRLQIPQWIGHRGSFDSANVELFLIASFSILTLIMLAGLCFMCCYFPWKRIKDDRKYRELESRLRKKRDKKLKEGELQLPYPYRQGGFWDANNDNTEKRHAKKATAQDMEIGVTAETVAAAVRIIMEDGGLSDEPVSSASKADSQIIIVERGGRQPIPKLYKDEDTSERRRSQSPKVRHTQEPSTTLAAVSKKPPSKPAKR</sequence>
<accession>A0AA36C3G0</accession>
<dbReference type="AlphaFoldDB" id="A0AA36C3G0"/>
<evidence type="ECO:0000256" key="1">
    <source>
        <dbReference type="SAM" id="MobiDB-lite"/>
    </source>
</evidence>
<dbReference type="Proteomes" id="UP001177023">
    <property type="component" value="Unassembled WGS sequence"/>
</dbReference>
<feature type="transmembrane region" description="Helical" evidence="2">
    <location>
        <begin position="85"/>
        <end position="111"/>
    </location>
</feature>
<feature type="compositionally biased region" description="Basic and acidic residues" evidence="1">
    <location>
        <begin position="223"/>
        <end position="234"/>
    </location>
</feature>
<reference evidence="3" key="1">
    <citation type="submission" date="2023-06" db="EMBL/GenBank/DDBJ databases">
        <authorList>
            <person name="Delattre M."/>
        </authorList>
    </citation>
    <scope>NUCLEOTIDE SEQUENCE</scope>
    <source>
        <strain evidence="3">AF72</strain>
    </source>
</reference>
<dbReference type="EMBL" id="CATQJA010000074">
    <property type="protein sequence ID" value="CAJ0557690.1"/>
    <property type="molecule type" value="Genomic_DNA"/>
</dbReference>
<keyword evidence="2" id="KW-0812">Transmembrane</keyword>
<gene>
    <name evidence="3" type="ORF">MSPICULIGERA_LOCUS448</name>
</gene>
<evidence type="ECO:0000256" key="2">
    <source>
        <dbReference type="SAM" id="Phobius"/>
    </source>
</evidence>
<name>A0AA36C3G0_9BILA</name>
<proteinExistence type="predicted"/>
<keyword evidence="4" id="KW-1185">Reference proteome</keyword>
<feature type="region of interest" description="Disordered" evidence="1">
    <location>
        <begin position="214"/>
        <end position="264"/>
    </location>
</feature>
<feature type="non-terminal residue" evidence="3">
    <location>
        <position position="264"/>
    </location>
</feature>